<evidence type="ECO:0000256" key="3">
    <source>
        <dbReference type="ARBA" id="ARBA00023125"/>
    </source>
</evidence>
<gene>
    <name evidence="7" type="ORF">DP939_10165</name>
</gene>
<dbReference type="InterPro" id="IPR039538">
    <property type="entry name" value="BetI_C"/>
</dbReference>
<accession>A0A366M3K9</accession>
<dbReference type="AlphaFoldDB" id="A0A366M3K9"/>
<dbReference type="InterPro" id="IPR050109">
    <property type="entry name" value="HTH-type_TetR-like_transc_reg"/>
</dbReference>
<keyword evidence="4" id="KW-0804">Transcription</keyword>
<keyword evidence="1" id="KW-0678">Repressor</keyword>
<dbReference type="Proteomes" id="UP000253303">
    <property type="component" value="Unassembled WGS sequence"/>
</dbReference>
<dbReference type="PROSITE" id="PS50977">
    <property type="entry name" value="HTH_TETR_2"/>
    <property type="match status" value="1"/>
</dbReference>
<dbReference type="PANTHER" id="PTHR30055">
    <property type="entry name" value="HTH-TYPE TRANSCRIPTIONAL REGULATOR RUTR"/>
    <property type="match status" value="1"/>
</dbReference>
<comment type="caution">
    <text evidence="7">The sequence shown here is derived from an EMBL/GenBank/DDBJ whole genome shotgun (WGS) entry which is preliminary data.</text>
</comment>
<keyword evidence="2" id="KW-0805">Transcription regulation</keyword>
<dbReference type="GO" id="GO:0003700">
    <property type="term" value="F:DNA-binding transcription factor activity"/>
    <property type="evidence" value="ECO:0007669"/>
    <property type="project" value="TreeGrafter"/>
</dbReference>
<protein>
    <submittedName>
        <fullName evidence="7">TetR/AcrR family transcriptional regulator</fullName>
    </submittedName>
</protein>
<dbReference type="EMBL" id="QMEY01000003">
    <property type="protein sequence ID" value="RBQ20174.1"/>
    <property type="molecule type" value="Genomic_DNA"/>
</dbReference>
<dbReference type="PRINTS" id="PR00455">
    <property type="entry name" value="HTHTETR"/>
</dbReference>
<dbReference type="Gene3D" id="1.10.357.10">
    <property type="entry name" value="Tetracycline Repressor, domain 2"/>
    <property type="match status" value="1"/>
</dbReference>
<name>A0A366M3K9_9ACTN</name>
<dbReference type="SUPFAM" id="SSF48498">
    <property type="entry name" value="Tetracyclin repressor-like, C-terminal domain"/>
    <property type="match status" value="1"/>
</dbReference>
<evidence type="ECO:0000256" key="4">
    <source>
        <dbReference type="ARBA" id="ARBA00023163"/>
    </source>
</evidence>
<dbReference type="InterPro" id="IPR001647">
    <property type="entry name" value="HTH_TetR"/>
</dbReference>
<dbReference type="InterPro" id="IPR009057">
    <property type="entry name" value="Homeodomain-like_sf"/>
</dbReference>
<dbReference type="SUPFAM" id="SSF46689">
    <property type="entry name" value="Homeodomain-like"/>
    <property type="match status" value="1"/>
</dbReference>
<keyword evidence="8" id="KW-1185">Reference proteome</keyword>
<evidence type="ECO:0000256" key="1">
    <source>
        <dbReference type="ARBA" id="ARBA00022491"/>
    </source>
</evidence>
<evidence type="ECO:0000256" key="2">
    <source>
        <dbReference type="ARBA" id="ARBA00023015"/>
    </source>
</evidence>
<dbReference type="GO" id="GO:0000976">
    <property type="term" value="F:transcription cis-regulatory region binding"/>
    <property type="evidence" value="ECO:0007669"/>
    <property type="project" value="TreeGrafter"/>
</dbReference>
<evidence type="ECO:0000313" key="8">
    <source>
        <dbReference type="Proteomes" id="UP000253303"/>
    </source>
</evidence>
<feature type="DNA-binding region" description="H-T-H motif" evidence="5">
    <location>
        <begin position="34"/>
        <end position="53"/>
    </location>
</feature>
<dbReference type="Pfam" id="PF00440">
    <property type="entry name" value="TetR_N"/>
    <property type="match status" value="1"/>
</dbReference>
<sequence length="207" mass="22218">MASVSREQPVAGHRERLLAGAVSCLQEKGYAATTVRDLVAASGTNMASIGYHFGGKEALLHEALEECFRLWTARVEQAVFASEDDDADMAGALARGLTALLEVFKESRPLLIAFVEAFPPAARSEALRARLAAAYAESRASGVAMVRRVSERTGRLPPFDPEVFVTVMMAVQDGLILQWLIDPDNTPEASQVLAVFAALPEMTGGAR</sequence>
<keyword evidence="3 5" id="KW-0238">DNA-binding</keyword>
<feature type="domain" description="HTH tetR-type" evidence="6">
    <location>
        <begin position="11"/>
        <end position="71"/>
    </location>
</feature>
<organism evidence="7 8">
    <name type="scientific">Spongiactinospora rosea</name>
    <dbReference type="NCBI Taxonomy" id="2248750"/>
    <lineage>
        <taxon>Bacteria</taxon>
        <taxon>Bacillati</taxon>
        <taxon>Actinomycetota</taxon>
        <taxon>Actinomycetes</taxon>
        <taxon>Streptosporangiales</taxon>
        <taxon>Streptosporangiaceae</taxon>
        <taxon>Spongiactinospora</taxon>
    </lineage>
</organism>
<proteinExistence type="predicted"/>
<evidence type="ECO:0000256" key="5">
    <source>
        <dbReference type="PROSITE-ProRule" id="PRU00335"/>
    </source>
</evidence>
<evidence type="ECO:0000259" key="6">
    <source>
        <dbReference type="PROSITE" id="PS50977"/>
    </source>
</evidence>
<dbReference type="InterPro" id="IPR036271">
    <property type="entry name" value="Tet_transcr_reg_TetR-rel_C_sf"/>
</dbReference>
<dbReference type="Pfam" id="PF13977">
    <property type="entry name" value="TetR_C_6"/>
    <property type="match status" value="1"/>
</dbReference>
<evidence type="ECO:0000313" key="7">
    <source>
        <dbReference type="EMBL" id="RBQ20174.1"/>
    </source>
</evidence>
<dbReference type="PANTHER" id="PTHR30055:SF219">
    <property type="entry name" value="TRANSCRIPTIONAL REGULATORY PROTEIN"/>
    <property type="match status" value="1"/>
</dbReference>
<reference evidence="7 8" key="1">
    <citation type="submission" date="2018-06" db="EMBL/GenBank/DDBJ databases">
        <title>Sphaerisporangium craniellae sp. nov., isolated from a marine sponge in the South China Sea.</title>
        <authorList>
            <person name="Li L."/>
        </authorList>
    </citation>
    <scope>NUCLEOTIDE SEQUENCE [LARGE SCALE GENOMIC DNA]</scope>
    <source>
        <strain evidence="7 8">LHW63015</strain>
    </source>
</reference>